<keyword evidence="1" id="KW-0812">Transmembrane</keyword>
<evidence type="ECO:0000313" key="3">
    <source>
        <dbReference type="EMBL" id="MBC8557564.1"/>
    </source>
</evidence>
<feature type="transmembrane region" description="Helical" evidence="1">
    <location>
        <begin position="37"/>
        <end position="62"/>
    </location>
</feature>
<dbReference type="Pfam" id="PF16980">
    <property type="entry name" value="CitMHS_2"/>
    <property type="match status" value="1"/>
</dbReference>
<feature type="transmembrane region" description="Helical" evidence="1">
    <location>
        <begin position="74"/>
        <end position="91"/>
    </location>
</feature>
<dbReference type="EMBL" id="JACRSW010000030">
    <property type="protein sequence ID" value="MBC8557564.1"/>
    <property type="molecule type" value="Genomic_DNA"/>
</dbReference>
<feature type="transmembrane region" description="Helical" evidence="1">
    <location>
        <begin position="176"/>
        <end position="194"/>
    </location>
</feature>
<feature type="transmembrane region" description="Helical" evidence="1">
    <location>
        <begin position="340"/>
        <end position="361"/>
    </location>
</feature>
<feature type="transmembrane region" description="Helical" evidence="1">
    <location>
        <begin position="456"/>
        <end position="479"/>
    </location>
</feature>
<accession>A0ABR7MUS7</accession>
<sequence>MKSCKKLLWAIGLLLGAFVLNPTVAFAAEKGAEQNIGSTLPLAFCIPFAGLLLCIAVCPLVIERWWDKNKQYAVILWSLAFVIPFIFYAGAHEAFSEVLETVFGDYITFIVLLFGLFCVAGNICLEGDLVGKPKLNVLLLLIGTLLSSWIGTTGASMVMIRPLIRANKWRHRKVQIVVFFIFLVSNIGGCLTPVGDPPLLMGFTRGVDFFWSMHLLPVMLLNVVLLLTLFFILDTRAYKKDLADGAAPDQSEDKKPLKLSGAHNIIFLVMIVGAVVLSGVLPKTVPFFSRSIHIFGAAKLEFSAIFEVVIILLAAFGSYKTTKNEVREANNFTWGAIQEVAILFIGIFITMIPALLILKAQGASLGIEKPWQFFWITGALSSFLDNTPTYLVFFTTAASLGFHEGIKTVVGYIPEIILMAISCGAVFMGAITYIGNAPNFMVRSIAEENGIKMPSFFSYLGWSLTCLIPVFLIDMLVFFL</sequence>
<feature type="transmembrane region" description="Helical" evidence="1">
    <location>
        <begin position="261"/>
        <end position="281"/>
    </location>
</feature>
<name>A0ABR7MUS7_9FIRM</name>
<evidence type="ECO:0000313" key="4">
    <source>
        <dbReference type="Proteomes" id="UP000637513"/>
    </source>
</evidence>
<feature type="transmembrane region" description="Helical" evidence="1">
    <location>
        <begin position="137"/>
        <end position="164"/>
    </location>
</feature>
<feature type="transmembrane region" description="Helical" evidence="1">
    <location>
        <begin position="373"/>
        <end position="396"/>
    </location>
</feature>
<comment type="caution">
    <text evidence="3">The sequence shown here is derived from an EMBL/GenBank/DDBJ whole genome shotgun (WGS) entry which is preliminary data.</text>
</comment>
<feature type="chain" id="PRO_5046779858" evidence="2">
    <location>
        <begin position="28"/>
        <end position="480"/>
    </location>
</feature>
<feature type="transmembrane region" description="Helical" evidence="1">
    <location>
        <begin position="416"/>
        <end position="435"/>
    </location>
</feature>
<organism evidence="3 4">
    <name type="scientific">Jutongia hominis</name>
    <dbReference type="NCBI Taxonomy" id="2763664"/>
    <lineage>
        <taxon>Bacteria</taxon>
        <taxon>Bacillati</taxon>
        <taxon>Bacillota</taxon>
        <taxon>Clostridia</taxon>
        <taxon>Lachnospirales</taxon>
        <taxon>Lachnospiraceae</taxon>
        <taxon>Jutongia</taxon>
    </lineage>
</organism>
<proteinExistence type="predicted"/>
<dbReference type="InterPro" id="IPR031566">
    <property type="entry name" value="CitMHS_2"/>
</dbReference>
<evidence type="ECO:0000256" key="2">
    <source>
        <dbReference type="SAM" id="SignalP"/>
    </source>
</evidence>
<feature type="transmembrane region" description="Helical" evidence="1">
    <location>
        <begin position="215"/>
        <end position="233"/>
    </location>
</feature>
<keyword evidence="4" id="KW-1185">Reference proteome</keyword>
<feature type="transmembrane region" description="Helical" evidence="1">
    <location>
        <begin position="103"/>
        <end position="125"/>
    </location>
</feature>
<evidence type="ECO:0000256" key="1">
    <source>
        <dbReference type="SAM" id="Phobius"/>
    </source>
</evidence>
<dbReference type="RefSeq" id="WP_249304864.1">
    <property type="nucleotide sequence ID" value="NZ_JACRSW010000030.1"/>
</dbReference>
<reference evidence="3 4" key="1">
    <citation type="submission" date="2020-08" db="EMBL/GenBank/DDBJ databases">
        <title>Genome public.</title>
        <authorList>
            <person name="Liu C."/>
            <person name="Sun Q."/>
        </authorList>
    </citation>
    <scope>NUCLEOTIDE SEQUENCE [LARGE SCALE GENOMIC DNA]</scope>
    <source>
        <strain evidence="3 4">BX3</strain>
    </source>
</reference>
<protein>
    <submittedName>
        <fullName evidence="3">Sodium:proton antiporter</fullName>
    </submittedName>
</protein>
<gene>
    <name evidence="3" type="ORF">H8700_07565</name>
</gene>
<keyword evidence="1" id="KW-0472">Membrane</keyword>
<keyword evidence="2" id="KW-0732">Signal</keyword>
<dbReference type="Proteomes" id="UP000637513">
    <property type="component" value="Unassembled WGS sequence"/>
</dbReference>
<keyword evidence="1" id="KW-1133">Transmembrane helix</keyword>
<feature type="signal peptide" evidence="2">
    <location>
        <begin position="1"/>
        <end position="27"/>
    </location>
</feature>
<feature type="transmembrane region" description="Helical" evidence="1">
    <location>
        <begin position="302"/>
        <end position="320"/>
    </location>
</feature>